<dbReference type="Pfam" id="PF13613">
    <property type="entry name" value="HTH_Tnp_4"/>
    <property type="match status" value="1"/>
</dbReference>
<comment type="cofactor">
    <cofactor evidence="1">
        <name>a divalent metal cation</name>
        <dbReference type="ChEBI" id="CHEBI:60240"/>
    </cofactor>
</comment>
<protein>
    <submittedName>
        <fullName evidence="6">Transposase</fullName>
    </submittedName>
</protein>
<evidence type="ECO:0000313" key="6">
    <source>
        <dbReference type="EMBL" id="MEP0863525.1"/>
    </source>
</evidence>
<evidence type="ECO:0000259" key="5">
    <source>
        <dbReference type="Pfam" id="PF13613"/>
    </source>
</evidence>
<keyword evidence="7" id="KW-1185">Reference proteome</keyword>
<dbReference type="Proteomes" id="UP001442494">
    <property type="component" value="Unassembled WGS sequence"/>
</dbReference>
<feature type="domain" description="DDE Tnp4" evidence="4">
    <location>
        <begin position="139"/>
        <end position="288"/>
    </location>
</feature>
<organism evidence="6 7">
    <name type="scientific">Funiculus sociatus GB2-A5</name>
    <dbReference type="NCBI Taxonomy" id="2933946"/>
    <lineage>
        <taxon>Bacteria</taxon>
        <taxon>Bacillati</taxon>
        <taxon>Cyanobacteriota</taxon>
        <taxon>Cyanophyceae</taxon>
        <taxon>Coleofasciculales</taxon>
        <taxon>Coleofasciculaceae</taxon>
        <taxon>Funiculus</taxon>
    </lineage>
</organism>
<sequence length="309" mass="35624">MKNPFHYIQQYPKRTKQLLGISHEQFRQLLVQAEARHSQQQVAKEKNQVRLNAKGGGCKPKLSLVEEVCLCLFYLRQLPTFEVLGLQFGISKTEANDTFHYWLKLLRELLPASLLEQVEHYRSDYALVVELLSQFRLTVDSTEQPRERPGDNQAQRECFSGKKKQHTFKNQLITLPEGKDIVDVVAGANGPTSDINLFRQQQQKFDPEQPFEGDKAFVGGKNITTPHKKPKKRELTEQQKAENKVLSSQRIFVEHIIRLLKIFRIARERFRLHPDTYEQVILTVCGLVRLRIGTVVLPVPEQLSTGGMI</sequence>
<feature type="region of interest" description="Disordered" evidence="3">
    <location>
        <begin position="220"/>
        <end position="240"/>
    </location>
</feature>
<evidence type="ECO:0000256" key="2">
    <source>
        <dbReference type="ARBA" id="ARBA00022723"/>
    </source>
</evidence>
<dbReference type="PANTHER" id="PTHR23080">
    <property type="entry name" value="THAP DOMAIN PROTEIN"/>
    <property type="match status" value="1"/>
</dbReference>
<dbReference type="Pfam" id="PF13359">
    <property type="entry name" value="DDE_Tnp_4"/>
    <property type="match status" value="1"/>
</dbReference>
<evidence type="ECO:0000256" key="1">
    <source>
        <dbReference type="ARBA" id="ARBA00001968"/>
    </source>
</evidence>
<reference evidence="6 7" key="1">
    <citation type="submission" date="2022-04" db="EMBL/GenBank/DDBJ databases">
        <title>Positive selection, recombination, and allopatry shape intraspecific diversity of widespread and dominant cyanobacteria.</title>
        <authorList>
            <person name="Wei J."/>
            <person name="Shu W."/>
            <person name="Hu C."/>
        </authorList>
    </citation>
    <scope>NUCLEOTIDE SEQUENCE [LARGE SCALE GENOMIC DNA]</scope>
    <source>
        <strain evidence="6 7">GB2-A5</strain>
    </source>
</reference>
<dbReference type="InterPro" id="IPR027805">
    <property type="entry name" value="Transposase_HTH_dom"/>
</dbReference>
<dbReference type="InterPro" id="IPR027806">
    <property type="entry name" value="HARBI1_dom"/>
</dbReference>
<proteinExistence type="predicted"/>
<gene>
    <name evidence="6" type="ORF">NDI37_03480</name>
</gene>
<name>A0ABV0JJU1_9CYAN</name>
<comment type="caution">
    <text evidence="6">The sequence shown here is derived from an EMBL/GenBank/DDBJ whole genome shotgun (WGS) entry which is preliminary data.</text>
</comment>
<keyword evidence="2" id="KW-0479">Metal-binding</keyword>
<accession>A0ABV0JJU1</accession>
<feature type="domain" description="Transposase Helix-turn-helix" evidence="5">
    <location>
        <begin position="61"/>
        <end position="111"/>
    </location>
</feature>
<dbReference type="EMBL" id="JAMPKK010000004">
    <property type="protein sequence ID" value="MEP0863525.1"/>
    <property type="molecule type" value="Genomic_DNA"/>
</dbReference>
<evidence type="ECO:0000259" key="4">
    <source>
        <dbReference type="Pfam" id="PF13359"/>
    </source>
</evidence>
<evidence type="ECO:0000313" key="7">
    <source>
        <dbReference type="Proteomes" id="UP001442494"/>
    </source>
</evidence>
<evidence type="ECO:0000256" key="3">
    <source>
        <dbReference type="SAM" id="MobiDB-lite"/>
    </source>
</evidence>
<dbReference type="PANTHER" id="PTHR23080:SF141">
    <property type="entry name" value="TRANSPOSASE HELIX-TURN-HELIX DOMAIN-CONTAINING PROTEIN"/>
    <property type="match status" value="1"/>
</dbReference>